<comment type="caution">
    <text evidence="6">The sequence shown here is derived from an EMBL/GenBank/DDBJ whole genome shotgun (WGS) entry which is preliminary data.</text>
</comment>
<organism evidence="6 7">
    <name type="scientific">Microbacterium binotii</name>
    <dbReference type="NCBI Taxonomy" id="462710"/>
    <lineage>
        <taxon>Bacteria</taxon>
        <taxon>Bacillati</taxon>
        <taxon>Actinomycetota</taxon>
        <taxon>Actinomycetes</taxon>
        <taxon>Micrococcales</taxon>
        <taxon>Microbacteriaceae</taxon>
        <taxon>Microbacterium</taxon>
    </lineage>
</organism>
<evidence type="ECO:0000256" key="4">
    <source>
        <dbReference type="PROSITE-ProRule" id="PRU00335"/>
    </source>
</evidence>
<dbReference type="RefSeq" id="WP_344227360.1">
    <property type="nucleotide sequence ID" value="NZ_BAAARI010000005.1"/>
</dbReference>
<keyword evidence="1" id="KW-0805">Transcription regulation</keyword>
<dbReference type="EMBL" id="BAAARI010000005">
    <property type="protein sequence ID" value="GAA2572557.1"/>
    <property type="molecule type" value="Genomic_DNA"/>
</dbReference>
<keyword evidence="3" id="KW-0804">Transcription</keyword>
<evidence type="ECO:0000256" key="3">
    <source>
        <dbReference type="ARBA" id="ARBA00023163"/>
    </source>
</evidence>
<dbReference type="PROSITE" id="PS50977">
    <property type="entry name" value="HTH_TETR_2"/>
    <property type="match status" value="1"/>
</dbReference>
<dbReference type="Pfam" id="PF00440">
    <property type="entry name" value="TetR_N"/>
    <property type="match status" value="1"/>
</dbReference>
<evidence type="ECO:0000313" key="7">
    <source>
        <dbReference type="Proteomes" id="UP001500274"/>
    </source>
</evidence>
<dbReference type="PANTHER" id="PTHR30055">
    <property type="entry name" value="HTH-TYPE TRANSCRIPTIONAL REGULATOR RUTR"/>
    <property type="match status" value="1"/>
</dbReference>
<dbReference type="SUPFAM" id="SSF48498">
    <property type="entry name" value="Tetracyclin repressor-like, C-terminal domain"/>
    <property type="match status" value="1"/>
</dbReference>
<gene>
    <name evidence="6" type="ORF">GCM10009862_09350</name>
</gene>
<proteinExistence type="predicted"/>
<dbReference type="InterPro" id="IPR036271">
    <property type="entry name" value="Tet_transcr_reg_TetR-rel_C_sf"/>
</dbReference>
<reference evidence="7" key="1">
    <citation type="journal article" date="2019" name="Int. J. Syst. Evol. Microbiol.">
        <title>The Global Catalogue of Microorganisms (GCM) 10K type strain sequencing project: providing services to taxonomists for standard genome sequencing and annotation.</title>
        <authorList>
            <consortium name="The Broad Institute Genomics Platform"/>
            <consortium name="The Broad Institute Genome Sequencing Center for Infectious Disease"/>
            <person name="Wu L."/>
            <person name="Ma J."/>
        </authorList>
    </citation>
    <scope>NUCLEOTIDE SEQUENCE [LARGE SCALE GENOMIC DNA]</scope>
    <source>
        <strain evidence="7">JCM 16365</strain>
    </source>
</reference>
<dbReference type="InterPro" id="IPR050109">
    <property type="entry name" value="HTH-type_TetR-like_transc_reg"/>
</dbReference>
<dbReference type="SUPFAM" id="SSF46689">
    <property type="entry name" value="Homeodomain-like"/>
    <property type="match status" value="1"/>
</dbReference>
<dbReference type="InterPro" id="IPR009057">
    <property type="entry name" value="Homeodomain-like_sf"/>
</dbReference>
<keyword evidence="2 4" id="KW-0238">DNA-binding</keyword>
<dbReference type="Gene3D" id="1.10.357.10">
    <property type="entry name" value="Tetracycline Repressor, domain 2"/>
    <property type="match status" value="1"/>
</dbReference>
<evidence type="ECO:0000256" key="2">
    <source>
        <dbReference type="ARBA" id="ARBA00023125"/>
    </source>
</evidence>
<evidence type="ECO:0000256" key="1">
    <source>
        <dbReference type="ARBA" id="ARBA00023015"/>
    </source>
</evidence>
<dbReference type="InterPro" id="IPR001647">
    <property type="entry name" value="HTH_TetR"/>
</dbReference>
<protein>
    <recommendedName>
        <fullName evidence="5">HTH tetR-type domain-containing protein</fullName>
    </recommendedName>
</protein>
<keyword evidence="7" id="KW-1185">Reference proteome</keyword>
<name>A0ABP6BID7_9MICO</name>
<feature type="domain" description="HTH tetR-type" evidence="5">
    <location>
        <begin position="7"/>
        <end position="67"/>
    </location>
</feature>
<feature type="DNA-binding region" description="H-T-H motif" evidence="4">
    <location>
        <begin position="30"/>
        <end position="49"/>
    </location>
</feature>
<evidence type="ECO:0000313" key="6">
    <source>
        <dbReference type="EMBL" id="GAA2572557.1"/>
    </source>
</evidence>
<dbReference type="Proteomes" id="UP001500274">
    <property type="component" value="Unassembled WGS sequence"/>
</dbReference>
<dbReference type="PANTHER" id="PTHR30055:SF234">
    <property type="entry name" value="HTH-TYPE TRANSCRIPTIONAL REGULATOR BETI"/>
    <property type="match status" value="1"/>
</dbReference>
<evidence type="ECO:0000259" key="5">
    <source>
        <dbReference type="PROSITE" id="PS50977"/>
    </source>
</evidence>
<sequence>MRRLSFEERRSELLDAAVRVIGREGLAAATTRAIVAEADMPLGAFHYVFASRDELIAAIVEHITEQERLAAWMDADTDATCAEVLARGLDAYLRLLESEPQREMTLLDVATHAMRHDPEAVHRQWATYRAAARASLSYAAELAGITWTRPLDELAWSLASCLDGLTVSWLSTRDSDAARRHIRLLADAFAAYATPVKETTDAD</sequence>
<accession>A0ABP6BID7</accession>